<dbReference type="SMART" id="SM00543">
    <property type="entry name" value="MIF4G"/>
    <property type="match status" value="1"/>
</dbReference>
<evidence type="ECO:0000256" key="1">
    <source>
        <dbReference type="ARBA" id="ARBA00022540"/>
    </source>
</evidence>
<dbReference type="PANTHER" id="PTHR23253:SF9">
    <property type="entry name" value="EUKARYOTIC TRANSLATION INITIATION FACTOR 4 GAMMA 2"/>
    <property type="match status" value="1"/>
</dbReference>
<evidence type="ECO:0000259" key="3">
    <source>
        <dbReference type="SMART" id="SM00543"/>
    </source>
</evidence>
<accession>A0A1V0SJ99</accession>
<evidence type="ECO:0000256" key="2">
    <source>
        <dbReference type="ARBA" id="ARBA00022917"/>
    </source>
</evidence>
<keyword evidence="2" id="KW-0648">Protein biosynthesis</keyword>
<dbReference type="GO" id="GO:0003729">
    <property type="term" value="F:mRNA binding"/>
    <property type="evidence" value="ECO:0007669"/>
    <property type="project" value="TreeGrafter"/>
</dbReference>
<dbReference type="SUPFAM" id="SSF48371">
    <property type="entry name" value="ARM repeat"/>
    <property type="match status" value="1"/>
</dbReference>
<keyword evidence="1 4" id="KW-0396">Initiation factor</keyword>
<dbReference type="InterPro" id="IPR016024">
    <property type="entry name" value="ARM-type_fold"/>
</dbReference>
<proteinExistence type="predicted"/>
<dbReference type="EMBL" id="KY684109">
    <property type="protein sequence ID" value="ARF11724.1"/>
    <property type="molecule type" value="Genomic_DNA"/>
</dbReference>
<dbReference type="Gene3D" id="1.25.40.180">
    <property type="match status" value="1"/>
</dbReference>
<name>A0A1V0SJ99_9VIRU</name>
<organism evidence="4">
    <name type="scientific">Klosneuvirus KNV1</name>
    <dbReference type="NCBI Taxonomy" id="1977640"/>
    <lineage>
        <taxon>Viruses</taxon>
        <taxon>Varidnaviria</taxon>
        <taxon>Bamfordvirae</taxon>
        <taxon>Nucleocytoviricota</taxon>
        <taxon>Megaviricetes</taxon>
        <taxon>Imitervirales</taxon>
        <taxon>Mimiviridae</taxon>
        <taxon>Klosneuvirinae</taxon>
        <taxon>Klosneuvirus</taxon>
    </lineage>
</organism>
<gene>
    <name evidence="4" type="ORF">Klosneuvirus_2_160</name>
</gene>
<evidence type="ECO:0000313" key="4">
    <source>
        <dbReference type="EMBL" id="ARF11724.1"/>
    </source>
</evidence>
<reference evidence="4" key="1">
    <citation type="journal article" date="2017" name="Science">
        <title>Giant viruses with an expanded complement of translation system components.</title>
        <authorList>
            <person name="Schulz F."/>
            <person name="Yutin N."/>
            <person name="Ivanova N.N."/>
            <person name="Ortega D.R."/>
            <person name="Lee T.K."/>
            <person name="Vierheilig J."/>
            <person name="Daims H."/>
            <person name="Horn M."/>
            <person name="Wagner M."/>
            <person name="Jensen G.J."/>
            <person name="Kyrpides N.C."/>
            <person name="Koonin E.V."/>
            <person name="Woyke T."/>
        </authorList>
    </citation>
    <scope>NUCLEOTIDE SEQUENCE</scope>
    <source>
        <strain evidence="4">KNV1</strain>
    </source>
</reference>
<dbReference type="Pfam" id="PF02854">
    <property type="entry name" value="MIF4G"/>
    <property type="match status" value="1"/>
</dbReference>
<dbReference type="InterPro" id="IPR003890">
    <property type="entry name" value="MIF4G-like_typ-3"/>
</dbReference>
<feature type="domain" description="MIF4G" evidence="3">
    <location>
        <begin position="70"/>
        <end position="274"/>
    </location>
</feature>
<sequence>MSVSPLLTLDVLMSYKLNNRDMLPEIATYYANNKHNIVKKNTQWRKIETKQEENWLVAKKFNQTDDEKLYAQFRSILNKLSEGNFNELAQELTAVEIARQDHLAKLADLIFDKAIIEPKFSVMYAKLAREIAGYCVKENDKTIYFRELLINKCQSMFNECISFDPTVQGKRLITKEIAVGCMTFIGELYNHELLTGKIINSCFLLLLMRAEQNKSFVIESINTLMKVAGNMFNSKSKQEGIVIFDKVNGLIKSNKLPNKEKFALMDLMDLKNKNKW</sequence>
<dbReference type="PANTHER" id="PTHR23253">
    <property type="entry name" value="EUKARYOTIC TRANSLATION INITIATION FACTOR 4 GAMMA"/>
    <property type="match status" value="1"/>
</dbReference>
<protein>
    <submittedName>
        <fullName evidence="4">Eukaryotic translation initiation factor 4G</fullName>
    </submittedName>
</protein>